<dbReference type="Proteomes" id="UP001499924">
    <property type="component" value="Unassembled WGS sequence"/>
</dbReference>
<dbReference type="EMBL" id="BAAAVV010000010">
    <property type="protein sequence ID" value="GAA3178663.1"/>
    <property type="molecule type" value="Genomic_DNA"/>
</dbReference>
<dbReference type="RefSeq" id="WP_344690368.1">
    <property type="nucleotide sequence ID" value="NZ_BAAAVV010000010.1"/>
</dbReference>
<name>A0ABP6PH93_9ACTN</name>
<gene>
    <name evidence="1" type="ORF">GCM10010531_35690</name>
</gene>
<evidence type="ECO:0000313" key="1">
    <source>
        <dbReference type="EMBL" id="GAA3178663.1"/>
    </source>
</evidence>
<organism evidence="1 2">
    <name type="scientific">Blastococcus jejuensis</name>
    <dbReference type="NCBI Taxonomy" id="351224"/>
    <lineage>
        <taxon>Bacteria</taxon>
        <taxon>Bacillati</taxon>
        <taxon>Actinomycetota</taxon>
        <taxon>Actinomycetes</taxon>
        <taxon>Geodermatophilales</taxon>
        <taxon>Geodermatophilaceae</taxon>
        <taxon>Blastococcus</taxon>
    </lineage>
</organism>
<accession>A0ABP6PH93</accession>
<reference evidence="2" key="1">
    <citation type="journal article" date="2019" name="Int. J. Syst. Evol. Microbiol.">
        <title>The Global Catalogue of Microorganisms (GCM) 10K type strain sequencing project: providing services to taxonomists for standard genome sequencing and annotation.</title>
        <authorList>
            <consortium name="The Broad Institute Genomics Platform"/>
            <consortium name="The Broad Institute Genome Sequencing Center for Infectious Disease"/>
            <person name="Wu L."/>
            <person name="Ma J."/>
        </authorList>
    </citation>
    <scope>NUCLEOTIDE SEQUENCE [LARGE SCALE GENOMIC DNA]</scope>
    <source>
        <strain evidence="2">JCM 15614</strain>
    </source>
</reference>
<keyword evidence="2" id="KW-1185">Reference proteome</keyword>
<protein>
    <recommendedName>
        <fullName evidence="3">PEP-CTERM protein-sorting domain-containing protein</fullName>
    </recommendedName>
</protein>
<proteinExistence type="predicted"/>
<sequence>MLVWGLLPLGIAAVLGVLRLRDRARRRRAKVDPDFVDRDPAEQRVDQKAYRRAREVRWFNDPGW</sequence>
<evidence type="ECO:0000313" key="2">
    <source>
        <dbReference type="Proteomes" id="UP001499924"/>
    </source>
</evidence>
<evidence type="ECO:0008006" key="3">
    <source>
        <dbReference type="Google" id="ProtNLM"/>
    </source>
</evidence>
<comment type="caution">
    <text evidence="1">The sequence shown here is derived from an EMBL/GenBank/DDBJ whole genome shotgun (WGS) entry which is preliminary data.</text>
</comment>